<dbReference type="FunFam" id="3.40.50.720:FF:000084">
    <property type="entry name" value="Short-chain dehydrogenase reductase"/>
    <property type="match status" value="1"/>
</dbReference>
<dbReference type="EMBL" id="JACHGI010000001">
    <property type="protein sequence ID" value="MBB6465259.1"/>
    <property type="molecule type" value="Genomic_DNA"/>
</dbReference>
<dbReference type="AlphaFoldDB" id="A0A8E1WCS3"/>
<dbReference type="InterPro" id="IPR036291">
    <property type="entry name" value="NAD(P)-bd_dom_sf"/>
</dbReference>
<protein>
    <submittedName>
        <fullName evidence="3">NAD(P)-dependent dehydrogenase (Short-subunit alcohol dehydrogenase family)</fullName>
    </submittedName>
</protein>
<accession>A0A8E1WCS3</accession>
<dbReference type="PROSITE" id="PS00061">
    <property type="entry name" value="ADH_SHORT"/>
    <property type="match status" value="1"/>
</dbReference>
<evidence type="ECO:0000256" key="1">
    <source>
        <dbReference type="ARBA" id="ARBA00006484"/>
    </source>
</evidence>
<dbReference type="CDD" id="cd05233">
    <property type="entry name" value="SDR_c"/>
    <property type="match status" value="1"/>
</dbReference>
<dbReference type="PANTHER" id="PTHR24321">
    <property type="entry name" value="DEHYDROGENASES, SHORT CHAIN"/>
    <property type="match status" value="1"/>
</dbReference>
<dbReference type="SUPFAM" id="SSF51735">
    <property type="entry name" value="NAD(P)-binding Rossmann-fold domains"/>
    <property type="match status" value="1"/>
</dbReference>
<keyword evidence="2" id="KW-0560">Oxidoreductase</keyword>
<evidence type="ECO:0000313" key="4">
    <source>
        <dbReference type="Proteomes" id="UP000532373"/>
    </source>
</evidence>
<dbReference type="InterPro" id="IPR002347">
    <property type="entry name" value="SDR_fam"/>
</dbReference>
<proteinExistence type="inferred from homology"/>
<evidence type="ECO:0000313" key="3">
    <source>
        <dbReference type="EMBL" id="MBB6465259.1"/>
    </source>
</evidence>
<comment type="similarity">
    <text evidence="1">Belongs to the short-chain dehydrogenases/reductases (SDR) family.</text>
</comment>
<dbReference type="InterPro" id="IPR020904">
    <property type="entry name" value="Sc_DH/Rdtase_CS"/>
</dbReference>
<name>A0A8E1WCS3_9HYPH</name>
<dbReference type="Gene3D" id="3.40.50.720">
    <property type="entry name" value="NAD(P)-binding Rossmann-like Domain"/>
    <property type="match status" value="1"/>
</dbReference>
<dbReference type="PRINTS" id="PR00080">
    <property type="entry name" value="SDRFAMILY"/>
</dbReference>
<dbReference type="RefSeq" id="WP_184767738.1">
    <property type="nucleotide sequence ID" value="NZ_JACHGI010000001.1"/>
</dbReference>
<sequence length="254" mass="26536">MAEMKGKVALVTGAANGIGRATALAFASRGASVVLADTDEAGIRALANEIVQAGGAAIAVSTNVGEAEQCRNMVEATRKRFGRLDMAFNNAGISGGGPDRADVAAYDLDVWRKVMDVNLSGVFYCIKYELPLMLESGGGVIVNTSSIMGFRSSPNIAAYVAAKHGVLGLTKVVCEEYAARNIRCNSVAPGVVETPMTRRFFENADIGRAALATIPQSRFGQPNDLAEAVVWLCSPAAAYVNGVCLPVDGGFLAR</sequence>
<evidence type="ECO:0000256" key="2">
    <source>
        <dbReference type="ARBA" id="ARBA00023002"/>
    </source>
</evidence>
<dbReference type="PANTHER" id="PTHR24321:SF8">
    <property type="entry name" value="ESTRADIOL 17-BETA-DEHYDROGENASE 8-RELATED"/>
    <property type="match status" value="1"/>
</dbReference>
<dbReference type="Pfam" id="PF13561">
    <property type="entry name" value="adh_short_C2"/>
    <property type="match status" value="1"/>
</dbReference>
<comment type="caution">
    <text evidence="3">The sequence shown here is derived from an EMBL/GenBank/DDBJ whole genome shotgun (WGS) entry which is preliminary data.</text>
</comment>
<dbReference type="Proteomes" id="UP000532373">
    <property type="component" value="Unassembled WGS sequence"/>
</dbReference>
<organism evidence="3 4">
    <name type="scientific">Aminobacter carboxidus</name>
    <dbReference type="NCBI Taxonomy" id="376165"/>
    <lineage>
        <taxon>Bacteria</taxon>
        <taxon>Pseudomonadati</taxon>
        <taxon>Pseudomonadota</taxon>
        <taxon>Alphaproteobacteria</taxon>
        <taxon>Hyphomicrobiales</taxon>
        <taxon>Phyllobacteriaceae</taxon>
        <taxon>Aminobacter</taxon>
    </lineage>
</organism>
<gene>
    <name evidence="3" type="ORF">HNQ96_001106</name>
</gene>
<reference evidence="3 4" key="1">
    <citation type="submission" date="2020-08" db="EMBL/GenBank/DDBJ databases">
        <title>Genomic Encyclopedia of Type Strains, Phase IV (KMG-IV): sequencing the most valuable type-strain genomes for metagenomic binning, comparative biology and taxonomic classification.</title>
        <authorList>
            <person name="Goeker M."/>
        </authorList>
    </citation>
    <scope>NUCLEOTIDE SEQUENCE [LARGE SCALE GENOMIC DNA]</scope>
    <source>
        <strain evidence="3 4">DSM 17454</strain>
    </source>
</reference>
<dbReference type="NCBIfam" id="NF009466">
    <property type="entry name" value="PRK12826.1-2"/>
    <property type="match status" value="1"/>
</dbReference>
<dbReference type="GO" id="GO:0016491">
    <property type="term" value="F:oxidoreductase activity"/>
    <property type="evidence" value="ECO:0007669"/>
    <property type="project" value="UniProtKB-KW"/>
</dbReference>
<dbReference type="PRINTS" id="PR00081">
    <property type="entry name" value="GDHRDH"/>
</dbReference>
<dbReference type="NCBIfam" id="NF005559">
    <property type="entry name" value="PRK07231.1"/>
    <property type="match status" value="1"/>
</dbReference>